<dbReference type="Proteomes" id="UP000247217">
    <property type="component" value="Segment"/>
</dbReference>
<evidence type="ECO:0000313" key="2">
    <source>
        <dbReference type="Proteomes" id="UP000247217"/>
    </source>
</evidence>
<protein>
    <submittedName>
        <fullName evidence="1">Uncharacterized protein</fullName>
    </submittedName>
</protein>
<name>A0A2S1GS66_9CAUD</name>
<dbReference type="RefSeq" id="YP_009800863.1">
    <property type="nucleotide sequence ID" value="NC_047960.1"/>
</dbReference>
<sequence>MIGKVDWVKCERAYHESGFTAGCEYQVLKFDSRLGVMTIQNERGERCLVSHPHDINYGEFRIID</sequence>
<organism evidence="1">
    <name type="scientific">Escherichia phage vB_EcoS_IME347</name>
    <dbReference type="NCBI Taxonomy" id="2496546"/>
    <lineage>
        <taxon>Viruses</taxon>
        <taxon>Duplodnaviria</taxon>
        <taxon>Heunggongvirae</taxon>
        <taxon>Uroviricota</taxon>
        <taxon>Caudoviricetes</taxon>
        <taxon>Drexlerviridae</taxon>
        <taxon>Tunavirinae</taxon>
        <taxon>Badaguanvirus</taxon>
        <taxon>Badaguanvirus IME347</taxon>
    </lineage>
</organism>
<dbReference type="KEGG" id="vg:54991368"/>
<proteinExistence type="predicted"/>
<keyword evidence="2" id="KW-1185">Reference proteome</keyword>
<reference evidence="1" key="1">
    <citation type="submission" date="2018-03" db="EMBL/GenBank/DDBJ databases">
        <title>Complete genome sequence analysis of Enterobacteria phage IME347.</title>
        <authorList>
            <person name="Li P."/>
            <person name="Wang J."/>
            <person name="Tong Y."/>
        </authorList>
    </citation>
    <scope>NUCLEOTIDE SEQUENCE [LARGE SCALE GENOMIC DNA]</scope>
</reference>
<dbReference type="GeneID" id="54991368"/>
<dbReference type="EMBL" id="MH051918">
    <property type="protein sequence ID" value="AWD92227.1"/>
    <property type="molecule type" value="Genomic_DNA"/>
</dbReference>
<evidence type="ECO:0000313" key="1">
    <source>
        <dbReference type="EMBL" id="AWD92227.1"/>
    </source>
</evidence>
<accession>A0A2S1GS66</accession>